<feature type="domain" description="Protein kinase" evidence="6">
    <location>
        <begin position="565"/>
        <end position="834"/>
    </location>
</feature>
<keyword evidence="4" id="KW-0547">Nucleotide-binding</keyword>
<dbReference type="PANTHER" id="PTHR24198:SF183">
    <property type="entry name" value="SUPPRESSOR_ENHANCER OF LIN-12"/>
    <property type="match status" value="1"/>
</dbReference>
<evidence type="ECO:0000256" key="5">
    <source>
        <dbReference type="SAM" id="MobiDB-lite"/>
    </source>
</evidence>
<dbReference type="PROSITE" id="PS50088">
    <property type="entry name" value="ANK_REPEAT"/>
    <property type="match status" value="7"/>
</dbReference>
<keyword evidence="2 3" id="KW-0040">ANK repeat</keyword>
<dbReference type="Gene3D" id="1.10.510.10">
    <property type="entry name" value="Transferase(Phosphotransferase) domain 1"/>
    <property type="match status" value="1"/>
</dbReference>
<dbReference type="STRING" id="7209.A0A1I7VZQ6"/>
<dbReference type="Gene3D" id="3.30.200.20">
    <property type="entry name" value="Phosphorylase Kinase, domain 1"/>
    <property type="match status" value="1"/>
</dbReference>
<dbReference type="GO" id="GO:0005524">
    <property type="term" value="F:ATP binding"/>
    <property type="evidence" value="ECO:0007669"/>
    <property type="project" value="UniProtKB-UniRule"/>
</dbReference>
<dbReference type="InterPro" id="IPR000719">
    <property type="entry name" value="Prot_kinase_dom"/>
</dbReference>
<protein>
    <submittedName>
        <fullName evidence="8">Protein kinase domain-containing protein</fullName>
    </submittedName>
</protein>
<dbReference type="PANTHER" id="PTHR24198">
    <property type="entry name" value="ANKYRIN REPEAT AND PROTEIN KINASE DOMAIN-CONTAINING PROTEIN"/>
    <property type="match status" value="1"/>
</dbReference>
<evidence type="ECO:0000313" key="7">
    <source>
        <dbReference type="Proteomes" id="UP000095285"/>
    </source>
</evidence>
<feature type="region of interest" description="Disordered" evidence="5">
    <location>
        <begin position="869"/>
        <end position="888"/>
    </location>
</feature>
<feature type="compositionally biased region" description="Polar residues" evidence="5">
    <location>
        <begin position="871"/>
        <end position="882"/>
    </location>
</feature>
<feature type="repeat" description="ANK" evidence="3">
    <location>
        <begin position="151"/>
        <end position="183"/>
    </location>
</feature>
<feature type="binding site" evidence="4">
    <location>
        <position position="592"/>
    </location>
    <ligand>
        <name>ATP</name>
        <dbReference type="ChEBI" id="CHEBI:30616"/>
    </ligand>
</feature>
<name>A0A1I7VZQ6_LOALO</name>
<keyword evidence="7" id="KW-1185">Reference proteome</keyword>
<reference evidence="7" key="1">
    <citation type="submission" date="2012-04" db="EMBL/GenBank/DDBJ databases">
        <title>The Genome Sequence of Loa loa.</title>
        <authorList>
            <consortium name="The Broad Institute Genome Sequencing Platform"/>
            <consortium name="Broad Institute Genome Sequencing Center for Infectious Disease"/>
            <person name="Nutman T.B."/>
            <person name="Fink D.L."/>
            <person name="Russ C."/>
            <person name="Young S."/>
            <person name="Zeng Q."/>
            <person name="Gargeya S."/>
            <person name="Alvarado L."/>
            <person name="Berlin A."/>
            <person name="Chapman S.B."/>
            <person name="Chen Z."/>
            <person name="Freedman E."/>
            <person name="Gellesch M."/>
            <person name="Goldberg J."/>
            <person name="Griggs A."/>
            <person name="Gujja S."/>
            <person name="Heilman E.R."/>
            <person name="Heiman D."/>
            <person name="Howarth C."/>
            <person name="Mehta T."/>
            <person name="Neiman D."/>
            <person name="Pearson M."/>
            <person name="Roberts A."/>
            <person name="Saif S."/>
            <person name="Shea T."/>
            <person name="Shenoy N."/>
            <person name="Sisk P."/>
            <person name="Stolte C."/>
            <person name="Sykes S."/>
            <person name="White J."/>
            <person name="Yandava C."/>
            <person name="Haas B."/>
            <person name="Henn M.R."/>
            <person name="Nusbaum C."/>
            <person name="Birren B."/>
        </authorList>
    </citation>
    <scope>NUCLEOTIDE SEQUENCE [LARGE SCALE GENOMIC DNA]</scope>
</reference>
<feature type="repeat" description="ANK" evidence="3">
    <location>
        <begin position="358"/>
        <end position="390"/>
    </location>
</feature>
<dbReference type="AlphaFoldDB" id="A0A1I7VZQ6"/>
<dbReference type="InterPro" id="IPR002110">
    <property type="entry name" value="Ankyrin_rpt"/>
</dbReference>
<dbReference type="Pfam" id="PF07714">
    <property type="entry name" value="PK_Tyr_Ser-Thr"/>
    <property type="match status" value="1"/>
</dbReference>
<dbReference type="Pfam" id="PF12796">
    <property type="entry name" value="Ank_2"/>
    <property type="match status" value="3"/>
</dbReference>
<evidence type="ECO:0000256" key="1">
    <source>
        <dbReference type="ARBA" id="ARBA00022737"/>
    </source>
</evidence>
<dbReference type="SMART" id="SM00248">
    <property type="entry name" value="ANK"/>
    <property type="match status" value="9"/>
</dbReference>
<dbReference type="SUPFAM" id="SSF48403">
    <property type="entry name" value="Ankyrin repeat"/>
    <property type="match status" value="1"/>
</dbReference>
<keyword evidence="4" id="KW-0067">ATP-binding</keyword>
<dbReference type="SUPFAM" id="SSF56112">
    <property type="entry name" value="Protein kinase-like (PK-like)"/>
    <property type="match status" value="1"/>
</dbReference>
<dbReference type="PROSITE" id="PS50297">
    <property type="entry name" value="ANK_REP_REGION"/>
    <property type="match status" value="7"/>
</dbReference>
<dbReference type="PROSITE" id="PS00107">
    <property type="entry name" value="PROTEIN_KINASE_ATP"/>
    <property type="match status" value="1"/>
</dbReference>
<dbReference type="PRINTS" id="PR01415">
    <property type="entry name" value="ANKYRIN"/>
</dbReference>
<evidence type="ECO:0000256" key="4">
    <source>
        <dbReference type="PROSITE-ProRule" id="PRU10141"/>
    </source>
</evidence>
<evidence type="ECO:0000259" key="6">
    <source>
        <dbReference type="PROSITE" id="PS50011"/>
    </source>
</evidence>
<feature type="repeat" description="ANK" evidence="3">
    <location>
        <begin position="217"/>
        <end position="249"/>
    </location>
</feature>
<evidence type="ECO:0000256" key="3">
    <source>
        <dbReference type="PROSITE-ProRule" id="PRU00023"/>
    </source>
</evidence>
<accession>A0A1I7VZQ6</accession>
<keyword evidence="1" id="KW-0677">Repeat</keyword>
<feature type="repeat" description="ANK" evidence="3">
    <location>
        <begin position="118"/>
        <end position="150"/>
    </location>
</feature>
<dbReference type="InterPro" id="IPR001245">
    <property type="entry name" value="Ser-Thr/Tyr_kinase_cat_dom"/>
</dbReference>
<feature type="repeat" description="ANK" evidence="3">
    <location>
        <begin position="288"/>
        <end position="320"/>
    </location>
</feature>
<dbReference type="InterPro" id="IPR036770">
    <property type="entry name" value="Ankyrin_rpt-contain_sf"/>
</dbReference>
<dbReference type="InterPro" id="IPR017441">
    <property type="entry name" value="Protein_kinase_ATP_BS"/>
</dbReference>
<organism evidence="7 8">
    <name type="scientific">Loa loa</name>
    <name type="common">Eye worm</name>
    <name type="synonym">Filaria loa</name>
    <dbReference type="NCBI Taxonomy" id="7209"/>
    <lineage>
        <taxon>Eukaryota</taxon>
        <taxon>Metazoa</taxon>
        <taxon>Ecdysozoa</taxon>
        <taxon>Nematoda</taxon>
        <taxon>Chromadorea</taxon>
        <taxon>Rhabditida</taxon>
        <taxon>Spirurina</taxon>
        <taxon>Spiruromorpha</taxon>
        <taxon>Filarioidea</taxon>
        <taxon>Onchocercidae</taxon>
        <taxon>Loa</taxon>
    </lineage>
</organism>
<feature type="repeat" description="ANK" evidence="3">
    <location>
        <begin position="250"/>
        <end position="271"/>
    </location>
</feature>
<proteinExistence type="predicted"/>
<sequence>MGNYKSRPPSSCADELKKKISEGYAVVRSRLNDDIKPRFDAWNVLQNACFQGTLKTMEESLKGLKNLDERTEDHQLSLLHLICAGHSEQQPEKVAILFEACGDDEMKKELLLKYLSKNGFSALHFAVYKDEIETVEKLLTAGADVDFAGRNKLPPLHLAVMCGNAEMVEKLIDRGASLQIADFVNFTPLHCATYFAHEKIVRLLMKRGADPNACGGVRDRPLHLASNKGQISIVSALLEADADPTLADDEGNTSLHFAAKTGHVGIIDLLLLKIGTGHQELALKTNVYGDTPLHAACYAGRLDAVKRLLDFAGSITLNMENVFSETPLHAACTNGRNLELVAFLLKQPGVDANFQGQDGHTALHSACYHGHLRFVQFLLDNGADQSLTARAVDYSLLPSGTLSGNCLFFENKRYGENHIRCRKIYFYPGVMICEIKVADINLQSITPVSSTVAQTMLALSKESGSSVGGGGSSTISSASLNDDQQQTPIIWAYEKGHDQIVALLKHYANKRPDSDVCSEYSSGESSYTPLPSPLGRLRSVTKEKAEILQLRASLCSQFHLSLTDVDFQEAIGSGSFGKVYKGTYRGKIVAIKRQVTIYRAVAFGSKSEVDMFCREVSILSKLQHPNVINFVGACLDDPSQFAIITEFLVNGSLFSLLHEQKRVLEMALRLNIGIDVARGMRYLHELAKRPVIHRDLNSHNILLHEDGHAVVADFGESRFMAQYDDENMTKQPGNLRWMAPEIFTQCGRYDRKADVFSYALCIWELHAAELPFAHLKPAAAAAEMAYKRGRPPLPPHPTVQFPAHILYMITSAWHHDPKSRPAFADILPNIEKYASPVKPPNGVSPSNGTTDCGLLSVSKLKNHWERKGIPQESTQHSTASTFSNSNNGIASSSSTSSILSSISSSTKAVDELRQRLDRNGYVLQPIITVDNASIS</sequence>
<dbReference type="PROSITE" id="PS50011">
    <property type="entry name" value="PROTEIN_KINASE_DOM"/>
    <property type="match status" value="1"/>
</dbReference>
<dbReference type="GO" id="GO:0004672">
    <property type="term" value="F:protein kinase activity"/>
    <property type="evidence" value="ECO:0007669"/>
    <property type="project" value="InterPro"/>
</dbReference>
<evidence type="ECO:0000313" key="8">
    <source>
        <dbReference type="WBParaSite" id="EN70_8001"/>
    </source>
</evidence>
<dbReference type="eggNOG" id="KOG0192">
    <property type="taxonomic scope" value="Eukaryota"/>
</dbReference>
<evidence type="ECO:0000256" key="2">
    <source>
        <dbReference type="ARBA" id="ARBA00023043"/>
    </source>
</evidence>
<dbReference type="InterPro" id="IPR011009">
    <property type="entry name" value="Kinase-like_dom_sf"/>
</dbReference>
<feature type="repeat" description="ANK" evidence="3">
    <location>
        <begin position="184"/>
        <end position="216"/>
    </location>
</feature>
<reference evidence="8" key="2">
    <citation type="submission" date="2016-11" db="UniProtKB">
        <authorList>
            <consortium name="WormBaseParasite"/>
        </authorList>
    </citation>
    <scope>IDENTIFICATION</scope>
</reference>
<dbReference type="Proteomes" id="UP000095285">
    <property type="component" value="Unassembled WGS sequence"/>
</dbReference>
<dbReference type="Gene3D" id="1.25.40.20">
    <property type="entry name" value="Ankyrin repeat-containing domain"/>
    <property type="match status" value="3"/>
</dbReference>
<dbReference type="WBParaSite" id="EN70_8001">
    <property type="protein sequence ID" value="EN70_8001"/>
    <property type="gene ID" value="EN70_8001"/>
</dbReference>